<gene>
    <name evidence="2" type="ORF">FHR97_003413</name>
</gene>
<dbReference type="InterPro" id="IPR000182">
    <property type="entry name" value="GNAT_dom"/>
</dbReference>
<evidence type="ECO:0000259" key="1">
    <source>
        <dbReference type="PROSITE" id="PS51186"/>
    </source>
</evidence>
<dbReference type="RefSeq" id="WP_343065619.1">
    <property type="nucleotide sequence ID" value="NZ_JACHXR010000013.1"/>
</dbReference>
<dbReference type="AlphaFoldDB" id="A0A7W5EW57"/>
<accession>A0A7W5EW57</accession>
<dbReference type="PROSITE" id="PS51186">
    <property type="entry name" value="GNAT"/>
    <property type="match status" value="1"/>
</dbReference>
<dbReference type="SUPFAM" id="SSF55729">
    <property type="entry name" value="Acyl-CoA N-acyltransferases (Nat)"/>
    <property type="match status" value="1"/>
</dbReference>
<comment type="caution">
    <text evidence="2">The sequence shown here is derived from an EMBL/GenBank/DDBJ whole genome shotgun (WGS) entry which is preliminary data.</text>
</comment>
<dbReference type="CDD" id="cd04301">
    <property type="entry name" value="NAT_SF"/>
    <property type="match status" value="1"/>
</dbReference>
<dbReference type="GO" id="GO:0016747">
    <property type="term" value="F:acyltransferase activity, transferring groups other than amino-acyl groups"/>
    <property type="evidence" value="ECO:0007669"/>
    <property type="project" value="InterPro"/>
</dbReference>
<protein>
    <submittedName>
        <fullName evidence="2">Putative N-acetyltransferase YhbS</fullName>
    </submittedName>
</protein>
<dbReference type="InterPro" id="IPR016181">
    <property type="entry name" value="Acyl_CoA_acyltransferase"/>
</dbReference>
<dbReference type="EMBL" id="JACHXR010000013">
    <property type="protein sequence ID" value="MBB3232544.1"/>
    <property type="molecule type" value="Genomic_DNA"/>
</dbReference>
<sequence>MAEAFREAPHASHTEQFIVGALRRAGALTISLVAEKDGTLVGQVALSPVPLSDGPPGWYGLGPVAVIPARQGQGIGSRVVEEALARLHGLGAQGGVSEATVTFYDNYLASDT</sequence>
<keyword evidence="2" id="KW-0808">Transferase</keyword>
<organism evidence="2 3">
    <name type="scientific">Halomonas stenophila</name>
    <dbReference type="NCBI Taxonomy" id="795312"/>
    <lineage>
        <taxon>Bacteria</taxon>
        <taxon>Pseudomonadati</taxon>
        <taxon>Pseudomonadota</taxon>
        <taxon>Gammaproteobacteria</taxon>
        <taxon>Oceanospirillales</taxon>
        <taxon>Halomonadaceae</taxon>
        <taxon>Halomonas</taxon>
    </lineage>
</organism>
<dbReference type="Pfam" id="PF00583">
    <property type="entry name" value="Acetyltransf_1"/>
    <property type="match status" value="1"/>
</dbReference>
<feature type="domain" description="N-acetyltransferase" evidence="1">
    <location>
        <begin position="1"/>
        <end position="112"/>
    </location>
</feature>
<dbReference type="Gene3D" id="3.40.630.30">
    <property type="match status" value="1"/>
</dbReference>
<reference evidence="2 3" key="1">
    <citation type="submission" date="2020-08" db="EMBL/GenBank/DDBJ databases">
        <title>Genomic Encyclopedia of Type Strains, Phase III (KMG-III): the genomes of soil and plant-associated and newly described type strains.</title>
        <authorList>
            <person name="Whitman W."/>
        </authorList>
    </citation>
    <scope>NUCLEOTIDE SEQUENCE [LARGE SCALE GENOMIC DNA]</scope>
    <source>
        <strain evidence="2 3">CECT 7744</strain>
    </source>
</reference>
<name>A0A7W5EW57_9GAMM</name>
<dbReference type="Proteomes" id="UP000518892">
    <property type="component" value="Unassembled WGS sequence"/>
</dbReference>
<proteinExistence type="predicted"/>
<keyword evidence="3" id="KW-1185">Reference proteome</keyword>
<evidence type="ECO:0000313" key="3">
    <source>
        <dbReference type="Proteomes" id="UP000518892"/>
    </source>
</evidence>
<evidence type="ECO:0000313" key="2">
    <source>
        <dbReference type="EMBL" id="MBB3232544.1"/>
    </source>
</evidence>